<evidence type="ECO:0000313" key="4">
    <source>
        <dbReference type="Proteomes" id="UP000274131"/>
    </source>
</evidence>
<dbReference type="InterPro" id="IPR052223">
    <property type="entry name" value="Actin_Cytoskeleton_Reg"/>
</dbReference>
<dbReference type="InterPro" id="IPR011993">
    <property type="entry name" value="PH-like_dom_sf"/>
</dbReference>
<reference evidence="5" key="1">
    <citation type="submission" date="2017-02" db="UniProtKB">
        <authorList>
            <consortium name="WormBaseParasite"/>
        </authorList>
    </citation>
    <scope>IDENTIFICATION</scope>
</reference>
<protein>
    <submittedName>
        <fullName evidence="5">PH domain-containing protein</fullName>
    </submittedName>
</protein>
<evidence type="ECO:0000256" key="1">
    <source>
        <dbReference type="SAM" id="MobiDB-lite"/>
    </source>
</evidence>
<dbReference type="GO" id="GO:0015629">
    <property type="term" value="C:actin cytoskeleton"/>
    <property type="evidence" value="ECO:0007669"/>
    <property type="project" value="TreeGrafter"/>
</dbReference>
<gene>
    <name evidence="3" type="ORF">EVEC_LOCUS2596</name>
</gene>
<evidence type="ECO:0000313" key="5">
    <source>
        <dbReference type="WBParaSite" id="EVEC_0000288801-mRNA-1"/>
    </source>
</evidence>
<dbReference type="PANTHER" id="PTHR17271">
    <property type="entry name" value="PLECKSTRIN HOMOLOGY PH DOMAIN-CONTAINING PROTEIN"/>
    <property type="match status" value="1"/>
</dbReference>
<dbReference type="Gene3D" id="2.30.29.30">
    <property type="entry name" value="Pleckstrin-homology domain (PH domain)/Phosphotyrosine-binding domain (PTB)"/>
    <property type="match status" value="2"/>
</dbReference>
<sequence>MNRKVTASGFLYVAPPNIDFSQPAHSTRRWQRRCFTLYDDGELSYAIDDNPDTVPHMIMDMSRCTRVCEADAITAHQHSILLAFKVDDIDPNSSEKHVPICYLKADTTEEIRWWQTLLQSYVKQNLQSSLLTPIRRKDCTSTPYVCDSMNPRPSTMYQSLKRSESIPRETVSPPSSSAEVSQDSSLNSKLESNVKGGGYGDTHHGTPRSVKFRNKANKEEPQRKPMGDAQPGSETPPPLPDSPCPATTFQRKVPSGVPFNIDTSNAHTLRKGWLTLRGKNESEWTKHWVVLAGLSLKLYKDVWAEDSEPLISIDLTECENVYPSSSARNYGIEIKCRRTRYILSAMTPGIRDSWITALQQNLHNPSPTYADTCHSDATSLHDSDLISLPPRKKHIAYVAPESHHSNSMMDEDSCTEDELNSLGSRALPSQQMSASERSLDSSEDELLENGRRNTHSVTRSRATHDHSLSPTFRRSPVSRIKERSTTRQHHVGLRRHGSNSSLSSAPVYNERSRRKNSVFY</sequence>
<dbReference type="PROSITE" id="PS50003">
    <property type="entry name" value="PH_DOMAIN"/>
    <property type="match status" value="2"/>
</dbReference>
<accession>A0A0N4UZ51</accession>
<dbReference type="PANTHER" id="PTHR17271:SF1">
    <property type="entry name" value="PROTEIN OUTSPREAD"/>
    <property type="match status" value="1"/>
</dbReference>
<dbReference type="SUPFAM" id="SSF50729">
    <property type="entry name" value="PH domain-like"/>
    <property type="match status" value="2"/>
</dbReference>
<feature type="region of interest" description="Disordered" evidence="1">
    <location>
        <begin position="399"/>
        <end position="520"/>
    </location>
</feature>
<dbReference type="Pfam" id="PF00169">
    <property type="entry name" value="PH"/>
    <property type="match status" value="1"/>
</dbReference>
<reference evidence="3 4" key="2">
    <citation type="submission" date="2018-10" db="EMBL/GenBank/DDBJ databases">
        <authorList>
            <consortium name="Pathogen Informatics"/>
        </authorList>
    </citation>
    <scope>NUCLEOTIDE SEQUENCE [LARGE SCALE GENOMIC DNA]</scope>
</reference>
<dbReference type="InterPro" id="IPR001849">
    <property type="entry name" value="PH_domain"/>
</dbReference>
<dbReference type="GO" id="GO:0051015">
    <property type="term" value="F:actin filament binding"/>
    <property type="evidence" value="ECO:0007669"/>
    <property type="project" value="TreeGrafter"/>
</dbReference>
<dbReference type="STRING" id="51028.A0A0N4UZ51"/>
<feature type="compositionally biased region" description="Polar residues" evidence="1">
    <location>
        <begin position="421"/>
        <end position="434"/>
    </location>
</feature>
<keyword evidence="4" id="KW-1185">Reference proteome</keyword>
<dbReference type="EMBL" id="UXUI01007411">
    <property type="protein sequence ID" value="VDD87453.1"/>
    <property type="molecule type" value="Genomic_DNA"/>
</dbReference>
<feature type="compositionally biased region" description="Pro residues" evidence="1">
    <location>
        <begin position="234"/>
        <end position="243"/>
    </location>
</feature>
<feature type="domain" description="PH" evidence="2">
    <location>
        <begin position="4"/>
        <end position="123"/>
    </location>
</feature>
<dbReference type="SMART" id="SM00233">
    <property type="entry name" value="PH"/>
    <property type="match status" value="2"/>
</dbReference>
<feature type="compositionally biased region" description="Basic and acidic residues" evidence="1">
    <location>
        <begin position="216"/>
        <end position="226"/>
    </location>
</feature>
<dbReference type="Proteomes" id="UP000274131">
    <property type="component" value="Unassembled WGS sequence"/>
</dbReference>
<proteinExistence type="predicted"/>
<dbReference type="OrthoDB" id="9942268at2759"/>
<dbReference type="WBParaSite" id="EVEC_0000288801-mRNA-1">
    <property type="protein sequence ID" value="EVEC_0000288801-mRNA-1"/>
    <property type="gene ID" value="EVEC_0000288801"/>
</dbReference>
<organism evidence="5">
    <name type="scientific">Enterobius vermicularis</name>
    <name type="common">Human pinworm</name>
    <dbReference type="NCBI Taxonomy" id="51028"/>
    <lineage>
        <taxon>Eukaryota</taxon>
        <taxon>Metazoa</taxon>
        <taxon>Ecdysozoa</taxon>
        <taxon>Nematoda</taxon>
        <taxon>Chromadorea</taxon>
        <taxon>Rhabditida</taxon>
        <taxon>Spirurina</taxon>
        <taxon>Oxyuridomorpha</taxon>
        <taxon>Oxyuroidea</taxon>
        <taxon>Oxyuridae</taxon>
        <taxon>Enterobius</taxon>
    </lineage>
</organism>
<dbReference type="AlphaFoldDB" id="A0A0N4UZ51"/>
<feature type="compositionally biased region" description="Basic residues" evidence="1">
    <location>
        <begin position="486"/>
        <end position="497"/>
    </location>
</feature>
<feature type="domain" description="PH" evidence="2">
    <location>
        <begin position="267"/>
        <end position="363"/>
    </location>
</feature>
<evidence type="ECO:0000313" key="3">
    <source>
        <dbReference type="EMBL" id="VDD87453.1"/>
    </source>
</evidence>
<feature type="region of interest" description="Disordered" evidence="1">
    <location>
        <begin position="142"/>
        <end position="257"/>
    </location>
</feature>
<feature type="compositionally biased region" description="Polar residues" evidence="1">
    <location>
        <begin position="151"/>
        <end position="160"/>
    </location>
</feature>
<evidence type="ECO:0000259" key="2">
    <source>
        <dbReference type="PROSITE" id="PS50003"/>
    </source>
</evidence>
<name>A0A0N4UZ51_ENTVE</name>
<feature type="compositionally biased region" description="Polar residues" evidence="1">
    <location>
        <begin position="172"/>
        <end position="191"/>
    </location>
</feature>
<feature type="compositionally biased region" description="Acidic residues" evidence="1">
    <location>
        <begin position="409"/>
        <end position="419"/>
    </location>
</feature>